<organism evidence="2 3">
    <name type="scientific">Taxus chinensis</name>
    <name type="common">Chinese yew</name>
    <name type="synonym">Taxus wallichiana var. chinensis</name>
    <dbReference type="NCBI Taxonomy" id="29808"/>
    <lineage>
        <taxon>Eukaryota</taxon>
        <taxon>Viridiplantae</taxon>
        <taxon>Streptophyta</taxon>
        <taxon>Embryophyta</taxon>
        <taxon>Tracheophyta</taxon>
        <taxon>Spermatophyta</taxon>
        <taxon>Pinopsida</taxon>
        <taxon>Pinidae</taxon>
        <taxon>Conifers II</taxon>
        <taxon>Cupressales</taxon>
        <taxon>Taxaceae</taxon>
        <taxon>Taxus</taxon>
    </lineage>
</organism>
<sequence>VSTFAALWGGVSDATSKIVDRRDFEGIEEKLVGGRDAPSSVDGVMKEADQRSKKMR</sequence>
<gene>
    <name evidence="2" type="ORF">KI387_003264</name>
</gene>
<reference evidence="2 3" key="1">
    <citation type="journal article" date="2021" name="Nat. Plants">
        <title>The Taxus genome provides insights into paclitaxel biosynthesis.</title>
        <authorList>
            <person name="Xiong X."/>
            <person name="Gou J."/>
            <person name="Liao Q."/>
            <person name="Li Y."/>
            <person name="Zhou Q."/>
            <person name="Bi G."/>
            <person name="Li C."/>
            <person name="Du R."/>
            <person name="Wang X."/>
            <person name="Sun T."/>
            <person name="Guo L."/>
            <person name="Liang H."/>
            <person name="Lu P."/>
            <person name="Wu Y."/>
            <person name="Zhang Z."/>
            <person name="Ro D.K."/>
            <person name="Shang Y."/>
            <person name="Huang S."/>
            <person name="Yan J."/>
        </authorList>
    </citation>
    <scope>NUCLEOTIDE SEQUENCE [LARGE SCALE GENOMIC DNA]</scope>
    <source>
        <strain evidence="2">Ta-2019</strain>
    </source>
</reference>
<feature type="non-terminal residue" evidence="2">
    <location>
        <position position="1"/>
    </location>
</feature>
<comment type="caution">
    <text evidence="2">The sequence shown here is derived from an EMBL/GenBank/DDBJ whole genome shotgun (WGS) entry which is preliminary data.</text>
</comment>
<evidence type="ECO:0000256" key="1">
    <source>
        <dbReference type="SAM" id="MobiDB-lite"/>
    </source>
</evidence>
<evidence type="ECO:0000313" key="2">
    <source>
        <dbReference type="EMBL" id="KAH9331156.1"/>
    </source>
</evidence>
<accession>A0AA38GX77</accession>
<dbReference type="EMBL" id="JAHRHJ020000001">
    <property type="protein sequence ID" value="KAH9331156.1"/>
    <property type="molecule type" value="Genomic_DNA"/>
</dbReference>
<keyword evidence="3" id="KW-1185">Reference proteome</keyword>
<dbReference type="AlphaFoldDB" id="A0AA38GX77"/>
<feature type="non-terminal residue" evidence="2">
    <location>
        <position position="56"/>
    </location>
</feature>
<protein>
    <submittedName>
        <fullName evidence="2">Uncharacterized protein</fullName>
    </submittedName>
</protein>
<feature type="compositionally biased region" description="Basic and acidic residues" evidence="1">
    <location>
        <begin position="44"/>
        <end position="56"/>
    </location>
</feature>
<proteinExistence type="predicted"/>
<dbReference type="Proteomes" id="UP000824469">
    <property type="component" value="Unassembled WGS sequence"/>
</dbReference>
<evidence type="ECO:0000313" key="3">
    <source>
        <dbReference type="Proteomes" id="UP000824469"/>
    </source>
</evidence>
<name>A0AA38GX77_TAXCH</name>
<feature type="region of interest" description="Disordered" evidence="1">
    <location>
        <begin position="35"/>
        <end position="56"/>
    </location>
</feature>